<organism evidence="7 8">
    <name type="scientific">Cephalotrichum gorgonifer</name>
    <dbReference type="NCBI Taxonomy" id="2041049"/>
    <lineage>
        <taxon>Eukaryota</taxon>
        <taxon>Fungi</taxon>
        <taxon>Dikarya</taxon>
        <taxon>Ascomycota</taxon>
        <taxon>Pezizomycotina</taxon>
        <taxon>Sordariomycetes</taxon>
        <taxon>Hypocreomycetidae</taxon>
        <taxon>Microascales</taxon>
        <taxon>Microascaceae</taxon>
        <taxon>Cephalotrichum</taxon>
    </lineage>
</organism>
<sequence>MASFLDNARGKSAEDSAPHADSDFAEFGNADILTPDAGDALGDTNTAQVAGKPFTKWYNVHERYTLQDFRAEGYILVIVAVIFAFHLFGSRRNRSKAKAWARAHAPVLRSEFSSVGFDGIASSSEPNDDVSRIIKEKSLFQFESYATGRANTAFVDVNLNLTKRFNPILGGVEYVLGTFFDTFPAPQDTLDAVIYPFDGREAKIVPSIPGSETKVAKSTYDGFVFAIVHKEKMQHVREDRYDVSLTSTKDSPKLPNWLAVMTENAEITETFLTPELIEAVQKAGDSLEYLIITDQPMDKPTTLDEIAKPKKRICLRYTLPSNNDYSDLLPLFSYFLRLPDLLVNKAHFRPEVANVLRKTRTRESAELERAKKQEEAEERRLELERVKKAKRDEQLKSMDAKSQKKFLEKEREKEFKKSQKKGNVRA</sequence>
<protein>
    <recommendedName>
        <fullName evidence="9">DUF1682 domain-containing protein</fullName>
    </recommendedName>
</protein>
<dbReference type="Pfam" id="PF07946">
    <property type="entry name" value="CCDC47"/>
    <property type="match status" value="1"/>
</dbReference>
<dbReference type="GO" id="GO:0005783">
    <property type="term" value="C:endoplasmic reticulum"/>
    <property type="evidence" value="ECO:0007669"/>
    <property type="project" value="InterPro"/>
</dbReference>
<dbReference type="AlphaFoldDB" id="A0AAE8MQJ2"/>
<evidence type="ECO:0000313" key="7">
    <source>
        <dbReference type="EMBL" id="SPN98394.1"/>
    </source>
</evidence>
<feature type="transmembrane region" description="Helical" evidence="6">
    <location>
        <begin position="73"/>
        <end position="89"/>
    </location>
</feature>
<evidence type="ECO:0000256" key="5">
    <source>
        <dbReference type="SAM" id="MobiDB-lite"/>
    </source>
</evidence>
<dbReference type="PANTHER" id="PTHR12883">
    <property type="entry name" value="ADIPOCYTE-SPECIFIC PROTEIN 4-RELATED"/>
    <property type="match status" value="1"/>
</dbReference>
<keyword evidence="3 6" id="KW-1133">Transmembrane helix</keyword>
<dbReference type="PANTHER" id="PTHR12883:SF0">
    <property type="entry name" value="PAT COMPLEX SUBUNIT CCDC47"/>
    <property type="match status" value="1"/>
</dbReference>
<accession>A0AAE8MQJ2</accession>
<evidence type="ECO:0000256" key="1">
    <source>
        <dbReference type="ARBA" id="ARBA00004167"/>
    </source>
</evidence>
<dbReference type="GO" id="GO:0016020">
    <property type="term" value="C:membrane"/>
    <property type="evidence" value="ECO:0007669"/>
    <property type="project" value="UniProtKB-SubCell"/>
</dbReference>
<evidence type="ECO:0000256" key="4">
    <source>
        <dbReference type="ARBA" id="ARBA00023136"/>
    </source>
</evidence>
<name>A0AAE8MQJ2_9PEZI</name>
<feature type="region of interest" description="Disordered" evidence="5">
    <location>
        <begin position="360"/>
        <end position="426"/>
    </location>
</feature>
<comment type="subcellular location">
    <subcellularLocation>
        <location evidence="1">Membrane</location>
        <topology evidence="1">Single-pass membrane protein</topology>
    </subcellularLocation>
</comment>
<dbReference type="InterPro" id="IPR012879">
    <property type="entry name" value="CCDC47"/>
</dbReference>
<keyword evidence="4 6" id="KW-0472">Membrane</keyword>
<keyword evidence="8" id="KW-1185">Reference proteome</keyword>
<evidence type="ECO:0000313" key="8">
    <source>
        <dbReference type="Proteomes" id="UP001187682"/>
    </source>
</evidence>
<evidence type="ECO:0000256" key="6">
    <source>
        <dbReference type="SAM" id="Phobius"/>
    </source>
</evidence>
<dbReference type="Proteomes" id="UP001187682">
    <property type="component" value="Unassembled WGS sequence"/>
</dbReference>
<evidence type="ECO:0000256" key="2">
    <source>
        <dbReference type="ARBA" id="ARBA00022692"/>
    </source>
</evidence>
<keyword evidence="2 6" id="KW-0812">Transmembrane</keyword>
<gene>
    <name evidence="7" type="ORF">DNG_01439</name>
</gene>
<evidence type="ECO:0008006" key="9">
    <source>
        <dbReference type="Google" id="ProtNLM"/>
    </source>
</evidence>
<dbReference type="GO" id="GO:0032469">
    <property type="term" value="P:endoplasmic reticulum calcium ion homeostasis"/>
    <property type="evidence" value="ECO:0007669"/>
    <property type="project" value="InterPro"/>
</dbReference>
<comment type="caution">
    <text evidence="7">The sequence shown here is derived from an EMBL/GenBank/DDBJ whole genome shotgun (WGS) entry which is preliminary data.</text>
</comment>
<dbReference type="EMBL" id="ONZQ02000002">
    <property type="protein sequence ID" value="SPN98394.1"/>
    <property type="molecule type" value="Genomic_DNA"/>
</dbReference>
<proteinExistence type="predicted"/>
<dbReference type="GO" id="GO:0005509">
    <property type="term" value="F:calcium ion binding"/>
    <property type="evidence" value="ECO:0007669"/>
    <property type="project" value="InterPro"/>
</dbReference>
<reference evidence="7" key="1">
    <citation type="submission" date="2018-03" db="EMBL/GenBank/DDBJ databases">
        <authorList>
            <person name="Guldener U."/>
        </authorList>
    </citation>
    <scope>NUCLEOTIDE SEQUENCE</scope>
</reference>
<feature type="compositionally biased region" description="Basic and acidic residues" evidence="5">
    <location>
        <begin position="361"/>
        <end position="417"/>
    </location>
</feature>
<evidence type="ECO:0000256" key="3">
    <source>
        <dbReference type="ARBA" id="ARBA00022989"/>
    </source>
</evidence>